<proteinExistence type="predicted"/>
<keyword evidence="3" id="KW-1185">Reference proteome</keyword>
<accession>A0AAD8MCX4</accession>
<organism evidence="2 3">
    <name type="scientific">Heracleum sosnowskyi</name>
    <dbReference type="NCBI Taxonomy" id="360622"/>
    <lineage>
        <taxon>Eukaryota</taxon>
        <taxon>Viridiplantae</taxon>
        <taxon>Streptophyta</taxon>
        <taxon>Embryophyta</taxon>
        <taxon>Tracheophyta</taxon>
        <taxon>Spermatophyta</taxon>
        <taxon>Magnoliopsida</taxon>
        <taxon>eudicotyledons</taxon>
        <taxon>Gunneridae</taxon>
        <taxon>Pentapetalae</taxon>
        <taxon>asterids</taxon>
        <taxon>campanulids</taxon>
        <taxon>Apiales</taxon>
        <taxon>Apiaceae</taxon>
        <taxon>Apioideae</taxon>
        <taxon>apioid superclade</taxon>
        <taxon>Tordylieae</taxon>
        <taxon>Tordyliinae</taxon>
        <taxon>Heracleum</taxon>
    </lineage>
</organism>
<dbReference type="PANTHER" id="PTHR33975:SF2">
    <property type="entry name" value="MYELIN-ASSOCIATED OLIGODENDROCYTE BASIC PROTEIN"/>
    <property type="match status" value="1"/>
</dbReference>
<sequence>MAATISHLNSSNSVIRWNLHNVSPSATALFSRQVFSNNVTFSLDFNQISSKLSVSTTSAIHKCHAITSPCKNVSASTFSSYSFSDLLEKDSDACIFIDDHVKNSNASPSTSGSSIFKVFGDNNVVSMQIMLSSQNSAFAASYGRMGGSSSYKSSPSSSPSYKSSSRTSSYISDSEPKNYPSLASATTPTCICNCHKEDKNETLTSNSCTDCNCSKDGSSVQNTKKSKAPLIILALAALGAIAKFVSGGGGPGSVFMVQVGISDKERVLQKKINKIADSADTSTVDGLNYVLKGVVKALLEHHDSCRFAYFYDKFGNSMKKSVRPSFEELLNREIDRFDKDENTLVNVDGVKYKKEVVAKSNYIANEYSVVTLLVLASDFKLDESVSRSTGHLKSLLQTIQTIPKKSIKSVEVLWTPQREDETVSEQELRRDFPLMEVV</sequence>
<dbReference type="GO" id="GO:0009507">
    <property type="term" value="C:chloroplast"/>
    <property type="evidence" value="ECO:0007669"/>
    <property type="project" value="TreeGrafter"/>
</dbReference>
<reference evidence="2" key="1">
    <citation type="submission" date="2023-02" db="EMBL/GenBank/DDBJ databases">
        <title>Genome of toxic invasive species Heracleum sosnowskyi carries increased number of genes despite the absence of recent whole-genome duplications.</title>
        <authorList>
            <person name="Schelkunov M."/>
            <person name="Shtratnikova V."/>
            <person name="Makarenko M."/>
            <person name="Klepikova A."/>
            <person name="Omelchenko D."/>
            <person name="Novikova G."/>
            <person name="Obukhova E."/>
            <person name="Bogdanov V."/>
            <person name="Penin A."/>
            <person name="Logacheva M."/>
        </authorList>
    </citation>
    <scope>NUCLEOTIDE SEQUENCE</scope>
    <source>
        <strain evidence="2">Hsosn_3</strain>
        <tissue evidence="2">Leaf</tissue>
    </source>
</reference>
<evidence type="ECO:0000256" key="1">
    <source>
        <dbReference type="SAM" id="MobiDB-lite"/>
    </source>
</evidence>
<gene>
    <name evidence="2" type="ORF">POM88_035108</name>
</gene>
<dbReference type="EMBL" id="JAUIZM010000008">
    <property type="protein sequence ID" value="KAK1369016.1"/>
    <property type="molecule type" value="Genomic_DNA"/>
</dbReference>
<protein>
    <submittedName>
        <fullName evidence="2">Uncharacterized protein</fullName>
    </submittedName>
</protein>
<reference evidence="2" key="2">
    <citation type="submission" date="2023-05" db="EMBL/GenBank/DDBJ databases">
        <authorList>
            <person name="Schelkunov M.I."/>
        </authorList>
    </citation>
    <scope>NUCLEOTIDE SEQUENCE</scope>
    <source>
        <strain evidence="2">Hsosn_3</strain>
        <tissue evidence="2">Leaf</tissue>
    </source>
</reference>
<dbReference type="PANTHER" id="PTHR33975">
    <property type="entry name" value="MYELIN-ASSOCIATED OLIGODENDROCYTE BASIC PROTEIN"/>
    <property type="match status" value="1"/>
</dbReference>
<dbReference type="Pfam" id="PF07466">
    <property type="entry name" value="DUF1517"/>
    <property type="match status" value="1"/>
</dbReference>
<name>A0AAD8MCX4_9APIA</name>
<feature type="region of interest" description="Disordered" evidence="1">
    <location>
        <begin position="149"/>
        <end position="178"/>
    </location>
</feature>
<dbReference type="Proteomes" id="UP001237642">
    <property type="component" value="Unassembled WGS sequence"/>
</dbReference>
<comment type="caution">
    <text evidence="2">The sequence shown here is derived from an EMBL/GenBank/DDBJ whole genome shotgun (WGS) entry which is preliminary data.</text>
</comment>
<feature type="compositionally biased region" description="Low complexity" evidence="1">
    <location>
        <begin position="149"/>
        <end position="173"/>
    </location>
</feature>
<evidence type="ECO:0000313" key="3">
    <source>
        <dbReference type="Proteomes" id="UP001237642"/>
    </source>
</evidence>
<dbReference type="InterPro" id="IPR010903">
    <property type="entry name" value="DUF1517"/>
</dbReference>
<dbReference type="AlphaFoldDB" id="A0AAD8MCX4"/>
<evidence type="ECO:0000313" key="2">
    <source>
        <dbReference type="EMBL" id="KAK1369016.1"/>
    </source>
</evidence>
<dbReference type="InterPro" id="IPR053023">
    <property type="entry name" value="FLAP_modulator"/>
</dbReference>